<keyword evidence="4" id="KW-1185">Reference proteome</keyword>
<dbReference type="Proteomes" id="UP000607559">
    <property type="component" value="Unassembled WGS sequence"/>
</dbReference>
<comment type="caution">
    <text evidence="3">The sequence shown here is derived from an EMBL/GenBank/DDBJ whole genome shotgun (WGS) entry which is preliminary data.</text>
</comment>
<dbReference type="InterPro" id="IPR053148">
    <property type="entry name" value="PD-DEXK-like_domain"/>
</dbReference>
<protein>
    <recommendedName>
        <fullName evidence="2">YhcG PDDEXK nuclease domain-containing protein</fullName>
    </recommendedName>
</protein>
<gene>
    <name evidence="3" type="ORF">GCM10011511_47130</name>
</gene>
<dbReference type="EMBL" id="BMJC01000005">
    <property type="protein sequence ID" value="GGB17916.1"/>
    <property type="molecule type" value="Genomic_DNA"/>
</dbReference>
<proteinExistence type="predicted"/>
<feature type="domain" description="YhcG PDDEXK nuclease" evidence="2">
    <location>
        <begin position="183"/>
        <end position="314"/>
    </location>
</feature>
<dbReference type="InterPro" id="IPR009362">
    <property type="entry name" value="YhcG_C"/>
</dbReference>
<dbReference type="AlphaFoldDB" id="A0A8J2XVS5"/>
<dbReference type="PANTHER" id="PTHR30547:SF5">
    <property type="entry name" value="NUCLEASE YHCG-RELATED"/>
    <property type="match status" value="1"/>
</dbReference>
<dbReference type="RefSeq" id="WP_188936458.1">
    <property type="nucleotide sequence ID" value="NZ_BMJC01000005.1"/>
</dbReference>
<dbReference type="InterPro" id="IPR011856">
    <property type="entry name" value="tRNA_endonuc-like_dom_sf"/>
</dbReference>
<dbReference type="Pfam" id="PF06250">
    <property type="entry name" value="YhcG_C"/>
    <property type="match status" value="1"/>
</dbReference>
<name>A0A8J2XVS5_9BACT</name>
<dbReference type="Gene3D" id="3.40.1350.10">
    <property type="match status" value="1"/>
</dbReference>
<dbReference type="PANTHER" id="PTHR30547">
    <property type="entry name" value="UNCHARACTERIZED PROTEIN YHCG-RELATED"/>
    <property type="match status" value="1"/>
</dbReference>
<feature type="region of interest" description="Disordered" evidence="1">
    <location>
        <begin position="318"/>
        <end position="342"/>
    </location>
</feature>
<sequence length="342" mass="39852">MATKAISLSGINDLVQAIQKANKFFLDQTQRQVNTSLTLRNWVIGYYIVEYEQRGKDRAKYGDQLLEKLAQRLKKTRIRGLSFPVLHVYVQFYRTYPQILLTLSREFQTAINRSNKIYPTLPYKSQKIPPTPADILLNKLSFSHFVELLHADSPLKRTFYEIESIKNNWSVRELRHAMDSMLFERTDLEQAIIDHLQKFLLEMGRGFCFEARQKRITFDNTHYRIDLVFYHRLLRCHILIDLKMGKFTPADAGQMHMYLNYFKENEAAEGDNLPIGIILCTDKSETLVKYATSGLAQKVFVSKYMTKLPSEKLLQQLISKEREKRGNNPASRKSLPTSPSKS</sequence>
<evidence type="ECO:0000313" key="4">
    <source>
        <dbReference type="Proteomes" id="UP000607559"/>
    </source>
</evidence>
<reference evidence="3" key="2">
    <citation type="submission" date="2020-09" db="EMBL/GenBank/DDBJ databases">
        <authorList>
            <person name="Sun Q."/>
            <person name="Zhou Y."/>
        </authorList>
    </citation>
    <scope>NUCLEOTIDE SEQUENCE</scope>
    <source>
        <strain evidence="3">CGMCC 1.15448</strain>
    </source>
</reference>
<evidence type="ECO:0000259" key="2">
    <source>
        <dbReference type="Pfam" id="PF06250"/>
    </source>
</evidence>
<accession>A0A8J2XVS5</accession>
<feature type="compositionally biased region" description="Polar residues" evidence="1">
    <location>
        <begin position="328"/>
        <end position="342"/>
    </location>
</feature>
<dbReference type="GO" id="GO:0003676">
    <property type="term" value="F:nucleic acid binding"/>
    <property type="evidence" value="ECO:0007669"/>
    <property type="project" value="InterPro"/>
</dbReference>
<evidence type="ECO:0000313" key="3">
    <source>
        <dbReference type="EMBL" id="GGB17916.1"/>
    </source>
</evidence>
<evidence type="ECO:0000256" key="1">
    <source>
        <dbReference type="SAM" id="MobiDB-lite"/>
    </source>
</evidence>
<organism evidence="3 4">
    <name type="scientific">Puia dinghuensis</name>
    <dbReference type="NCBI Taxonomy" id="1792502"/>
    <lineage>
        <taxon>Bacteria</taxon>
        <taxon>Pseudomonadati</taxon>
        <taxon>Bacteroidota</taxon>
        <taxon>Chitinophagia</taxon>
        <taxon>Chitinophagales</taxon>
        <taxon>Chitinophagaceae</taxon>
        <taxon>Puia</taxon>
    </lineage>
</organism>
<reference evidence="3" key="1">
    <citation type="journal article" date="2014" name="Int. J. Syst. Evol. Microbiol.">
        <title>Complete genome sequence of Corynebacterium casei LMG S-19264T (=DSM 44701T), isolated from a smear-ripened cheese.</title>
        <authorList>
            <consortium name="US DOE Joint Genome Institute (JGI-PGF)"/>
            <person name="Walter F."/>
            <person name="Albersmeier A."/>
            <person name="Kalinowski J."/>
            <person name="Ruckert C."/>
        </authorList>
    </citation>
    <scope>NUCLEOTIDE SEQUENCE</scope>
    <source>
        <strain evidence="3">CGMCC 1.15448</strain>
    </source>
</reference>